<dbReference type="InterPro" id="IPR050147">
    <property type="entry name" value="Ser/Thr_Dehydratase"/>
</dbReference>
<sequence>MSFLGPSSMEKISDPFCLPDSPVVVGYEKVADAEKRIKSGIVRTPCTRTRLSDKLGFDLYFKKEYTQFTGSFKDRGALYALLNLTNEERAKGVVTTSAGNHAQSLSHQGALLGVQVTVVMPRHAPLVKVNSCKDLKANIILHGERFDEAMLFAMNYGKQHKLLYINGYDHPDVIAGQGTTGIEIIEDVPDVDYVIVPVGGGGLAAGVCVAVKHHRPNVKIIAVESERCPSWTTAVNNGRPIPCEISRLGAKDSVADGLSVIEVGHNAFATANSLIDKVVRVSEDFITVAILKLLESEKAVVEGAGAAGFAAILSGQLPELNGKKVACILCGGNIDVNVLGRVIDRALMMEGRLCRFNCVISDNIGGLSQLLSTLAESGASVKDIVHDRMSLPSYVYKTCVRLTVETRDATHAVEMRRRLLEIYGKDLHWKTD</sequence>
<feature type="domain" description="Tryptophan synthase beta chain-like PALP" evidence="8">
    <location>
        <begin position="38"/>
        <end position="331"/>
    </location>
</feature>
<organism evidence="9 10">
    <name type="scientific">Clavelina lepadiformis</name>
    <name type="common">Light-bulb sea squirt</name>
    <name type="synonym">Ascidia lepadiformis</name>
    <dbReference type="NCBI Taxonomy" id="159417"/>
    <lineage>
        <taxon>Eukaryota</taxon>
        <taxon>Metazoa</taxon>
        <taxon>Chordata</taxon>
        <taxon>Tunicata</taxon>
        <taxon>Ascidiacea</taxon>
        <taxon>Aplousobranchia</taxon>
        <taxon>Clavelinidae</taxon>
        <taxon>Clavelina</taxon>
    </lineage>
</organism>
<dbReference type="InterPro" id="IPR001926">
    <property type="entry name" value="TrpB-like_PALP"/>
</dbReference>
<evidence type="ECO:0000256" key="2">
    <source>
        <dbReference type="ARBA" id="ARBA00012093"/>
    </source>
</evidence>
<evidence type="ECO:0000256" key="6">
    <source>
        <dbReference type="ARBA" id="ARBA00042605"/>
    </source>
</evidence>
<evidence type="ECO:0000256" key="4">
    <source>
        <dbReference type="ARBA" id="ARBA00023239"/>
    </source>
</evidence>
<dbReference type="InterPro" id="IPR036052">
    <property type="entry name" value="TrpB-like_PALP_sf"/>
</dbReference>
<evidence type="ECO:0000259" key="8">
    <source>
        <dbReference type="Pfam" id="PF00291"/>
    </source>
</evidence>
<evidence type="ECO:0000313" key="9">
    <source>
        <dbReference type="EMBL" id="CAK8691739.1"/>
    </source>
</evidence>
<keyword evidence="3" id="KW-0663">Pyridoxal phosphate</keyword>
<dbReference type="CDD" id="cd01562">
    <property type="entry name" value="Thr-dehyd"/>
    <property type="match status" value="1"/>
</dbReference>
<evidence type="ECO:0000256" key="7">
    <source>
        <dbReference type="ARBA" id="ARBA00049406"/>
    </source>
</evidence>
<evidence type="ECO:0000313" key="10">
    <source>
        <dbReference type="Proteomes" id="UP001642483"/>
    </source>
</evidence>
<accession>A0ABP0GM70</accession>
<dbReference type="Gene3D" id="3.40.50.1100">
    <property type="match status" value="2"/>
</dbReference>
<dbReference type="EMBL" id="CAWYQH010000119">
    <property type="protein sequence ID" value="CAK8691739.1"/>
    <property type="molecule type" value="Genomic_DNA"/>
</dbReference>
<dbReference type="CDD" id="cd04886">
    <property type="entry name" value="ACT_ThrD-II-like"/>
    <property type="match status" value="1"/>
</dbReference>
<dbReference type="PANTHER" id="PTHR48078">
    <property type="entry name" value="THREONINE DEHYDRATASE, MITOCHONDRIAL-RELATED"/>
    <property type="match status" value="1"/>
</dbReference>
<comment type="caution">
    <text evidence="9">The sequence shown here is derived from an EMBL/GenBank/DDBJ whole genome shotgun (WGS) entry which is preliminary data.</text>
</comment>
<dbReference type="InterPro" id="IPR000634">
    <property type="entry name" value="Ser/Thr_deHydtase_PyrdxlP-BS"/>
</dbReference>
<dbReference type="PANTHER" id="PTHR48078:SF19">
    <property type="entry name" value="ACT DOMAIN-CONTAINING PROTEIN"/>
    <property type="match status" value="1"/>
</dbReference>
<comment type="cofactor">
    <cofactor evidence="1">
        <name>pyridoxal 5'-phosphate</name>
        <dbReference type="ChEBI" id="CHEBI:597326"/>
    </cofactor>
</comment>
<reference evidence="9 10" key="1">
    <citation type="submission" date="2024-02" db="EMBL/GenBank/DDBJ databases">
        <authorList>
            <person name="Daric V."/>
            <person name="Darras S."/>
        </authorList>
    </citation>
    <scope>NUCLEOTIDE SEQUENCE [LARGE SCALE GENOMIC DNA]</scope>
</reference>
<dbReference type="EC" id="4.3.1.17" evidence="2"/>
<proteinExistence type="predicted"/>
<evidence type="ECO:0000256" key="1">
    <source>
        <dbReference type="ARBA" id="ARBA00001933"/>
    </source>
</evidence>
<dbReference type="Pfam" id="PF00291">
    <property type="entry name" value="PALP"/>
    <property type="match status" value="1"/>
</dbReference>
<dbReference type="Proteomes" id="UP001642483">
    <property type="component" value="Unassembled WGS sequence"/>
</dbReference>
<dbReference type="InterPro" id="IPR044561">
    <property type="entry name" value="ACT_ThrD-II-like"/>
</dbReference>
<gene>
    <name evidence="9" type="ORF">CVLEPA_LOCUS24499</name>
</gene>
<evidence type="ECO:0000256" key="3">
    <source>
        <dbReference type="ARBA" id="ARBA00022898"/>
    </source>
</evidence>
<protein>
    <recommendedName>
        <fullName evidence="2">L-serine ammonia-lyase</fullName>
        <ecNumber evidence="2">4.3.1.17</ecNumber>
    </recommendedName>
    <alternativeName>
        <fullName evidence="5">L-serine deaminase</fullName>
    </alternativeName>
    <alternativeName>
        <fullName evidence="6">L-threonine dehydratase</fullName>
    </alternativeName>
</protein>
<name>A0ABP0GM70_CLALP</name>
<dbReference type="PROSITE" id="PS00165">
    <property type="entry name" value="DEHYDRATASE_SER_THR"/>
    <property type="match status" value="1"/>
</dbReference>
<comment type="catalytic activity">
    <reaction evidence="7">
        <text>L-serine = pyruvate + NH4(+)</text>
        <dbReference type="Rhea" id="RHEA:19169"/>
        <dbReference type="ChEBI" id="CHEBI:15361"/>
        <dbReference type="ChEBI" id="CHEBI:28938"/>
        <dbReference type="ChEBI" id="CHEBI:33384"/>
        <dbReference type="EC" id="4.3.1.17"/>
    </reaction>
</comment>
<dbReference type="SUPFAM" id="SSF53686">
    <property type="entry name" value="Tryptophan synthase beta subunit-like PLP-dependent enzymes"/>
    <property type="match status" value="1"/>
</dbReference>
<evidence type="ECO:0000256" key="5">
    <source>
        <dbReference type="ARBA" id="ARBA00041766"/>
    </source>
</evidence>
<keyword evidence="4" id="KW-0456">Lyase</keyword>
<keyword evidence="10" id="KW-1185">Reference proteome</keyword>